<evidence type="ECO:0000256" key="6">
    <source>
        <dbReference type="ARBA" id="ARBA00023180"/>
    </source>
</evidence>
<feature type="signal peptide" evidence="7">
    <location>
        <begin position="1"/>
        <end position="16"/>
    </location>
</feature>
<evidence type="ECO:0000256" key="4">
    <source>
        <dbReference type="ARBA" id="ARBA00022963"/>
    </source>
</evidence>
<evidence type="ECO:0000256" key="5">
    <source>
        <dbReference type="ARBA" id="ARBA00023098"/>
    </source>
</evidence>
<dbReference type="Proteomes" id="UP000887575">
    <property type="component" value="Unassembled WGS sequence"/>
</dbReference>
<dbReference type="GO" id="GO:0005576">
    <property type="term" value="C:extracellular region"/>
    <property type="evidence" value="ECO:0007669"/>
    <property type="project" value="TreeGrafter"/>
</dbReference>
<proteinExistence type="inferred from homology"/>
<dbReference type="Gene3D" id="3.60.60.30">
    <property type="match status" value="2"/>
</dbReference>
<dbReference type="PANTHER" id="PTHR12370">
    <property type="entry name" value="PHOSPHOLIPASE B-RELATED"/>
    <property type="match status" value="1"/>
</dbReference>
<keyword evidence="8" id="KW-1185">Reference proteome</keyword>
<dbReference type="GO" id="GO:0009395">
    <property type="term" value="P:phospholipid catabolic process"/>
    <property type="evidence" value="ECO:0007669"/>
    <property type="project" value="TreeGrafter"/>
</dbReference>
<evidence type="ECO:0000256" key="1">
    <source>
        <dbReference type="ARBA" id="ARBA00007835"/>
    </source>
</evidence>
<dbReference type="AlphaFoldDB" id="A0AAF3E7W9"/>
<protein>
    <recommendedName>
        <fullName evidence="7">Phospholipase B-like</fullName>
        <ecNumber evidence="7">3.1.1.-</ecNumber>
    </recommendedName>
</protein>
<accession>A0AAF3E7W9</accession>
<comment type="function">
    <text evidence="7">Putative phospholipase.</text>
</comment>
<organism evidence="8 9">
    <name type="scientific">Mesorhabditis belari</name>
    <dbReference type="NCBI Taxonomy" id="2138241"/>
    <lineage>
        <taxon>Eukaryota</taxon>
        <taxon>Metazoa</taxon>
        <taxon>Ecdysozoa</taxon>
        <taxon>Nematoda</taxon>
        <taxon>Chromadorea</taxon>
        <taxon>Rhabditida</taxon>
        <taxon>Rhabditina</taxon>
        <taxon>Rhabditomorpha</taxon>
        <taxon>Rhabditoidea</taxon>
        <taxon>Rhabditidae</taxon>
        <taxon>Mesorhabditinae</taxon>
        <taxon>Mesorhabditis</taxon>
    </lineage>
</organism>
<dbReference type="WBParaSite" id="MBELARI_LOCUS10020.1">
    <property type="protein sequence ID" value="MBELARI_LOCUS10020.1"/>
    <property type="gene ID" value="MBELARI_LOCUS10020"/>
</dbReference>
<evidence type="ECO:0000256" key="7">
    <source>
        <dbReference type="RuleBase" id="RU364138"/>
    </source>
</evidence>
<name>A0AAF3E7W9_9BILA</name>
<comment type="similarity">
    <text evidence="1 7">Belongs to the phospholipase B-like family.</text>
</comment>
<dbReference type="PANTHER" id="PTHR12370:SF3">
    <property type="entry name" value="PHOSPHOLIPASE B-LIKE 2-RELATED"/>
    <property type="match status" value="1"/>
</dbReference>
<keyword evidence="3 7" id="KW-0378">Hydrolase</keyword>
<evidence type="ECO:0000313" key="9">
    <source>
        <dbReference type="WBParaSite" id="MBELARI_LOCUS10020.1"/>
    </source>
</evidence>
<keyword evidence="2 7" id="KW-0732">Signal</keyword>
<evidence type="ECO:0000256" key="3">
    <source>
        <dbReference type="ARBA" id="ARBA00022801"/>
    </source>
</evidence>
<dbReference type="EC" id="3.1.1.-" evidence="7"/>
<keyword evidence="6" id="KW-0325">Glycoprotein</keyword>
<feature type="chain" id="PRO_5041781545" description="Phospholipase B-like" evidence="7">
    <location>
        <begin position="17"/>
        <end position="608"/>
    </location>
</feature>
<keyword evidence="5 7" id="KW-0443">Lipid metabolism</keyword>
<dbReference type="InterPro" id="IPR007000">
    <property type="entry name" value="PLipase_B-like"/>
</dbReference>
<evidence type="ECO:0000313" key="8">
    <source>
        <dbReference type="Proteomes" id="UP000887575"/>
    </source>
</evidence>
<dbReference type="Pfam" id="PF04916">
    <property type="entry name" value="Phospholip_B"/>
    <property type="match status" value="1"/>
</dbReference>
<keyword evidence="4 7" id="KW-0442">Lipid degradation</keyword>
<dbReference type="GO" id="GO:0004620">
    <property type="term" value="F:phospholipase activity"/>
    <property type="evidence" value="ECO:0007669"/>
    <property type="project" value="InterPro"/>
</dbReference>
<reference evidence="9" key="1">
    <citation type="submission" date="2024-02" db="UniProtKB">
        <authorList>
            <consortium name="WormBaseParasite"/>
        </authorList>
    </citation>
    <scope>IDENTIFICATION</scope>
</reference>
<evidence type="ECO:0000256" key="2">
    <source>
        <dbReference type="ARBA" id="ARBA00022729"/>
    </source>
</evidence>
<sequence length="608" mass="70322">MNLFLIFSIFFTQIHAFTWKNAEATNEWILTPEAMKTRQYGLCSKRNGELHAYKIRHHHHHTDDECEREIALAKTTNAINETGWAHLEVEVHDQALPLWLQGYAAGFVEGRATRKLIGMHIRNTVDGYCDGAEEYCKKLYTFLLENMLWMEHMIAQNPEDIYWKQVNVTLNQLNGIIDGYEGKLNGYRTTEELVAHPIFNIQLAGDGEDLALLFKRPEHLRSAWKGQHCSALVRLLPDHSDLYFSHVTWSSYSTMLRVLKKITWKMNSKVVPGNSYSFSSYPGAIPSTDDFMLSSSGLAILETTISNYNKKIMKDFIKPETVLCFIRAQIATRLSTGNAQWAEIFAKYNSGTYNNQWVIVDYKKFKPGLKKLPKQGLIHILEQLPGYIQHKDLSEYLIDQLYWPSYNMPYFPDVYNDSMTASFAEKYGDWFTYDKTPRALIFKRDYEKVEDMESMRRLMRSNDYTNDPLSRCDCDPPYSAENAISCRNDLNPATGRYPFPNLGHRDQGGLDMKLNPRTGTYPFDALGHRDHGATDMKLTNYRLHKKLRFQAISGPTSDSVPVFDWSTSDLSKTVPHEGQPTRWEFPPVTHRWTTFGLYKHELLKGFKP</sequence>